<accession>A0AAV0WBJ5</accession>
<dbReference type="AlphaFoldDB" id="A0AAV0WBJ5"/>
<proteinExistence type="predicted"/>
<comment type="caution">
    <text evidence="1">The sequence shown here is derived from an EMBL/GenBank/DDBJ whole genome shotgun (WGS) entry which is preliminary data.</text>
</comment>
<name>A0AAV0WBJ5_9HEMI</name>
<dbReference type="Proteomes" id="UP001160148">
    <property type="component" value="Unassembled WGS sequence"/>
</dbReference>
<organism evidence="1 2">
    <name type="scientific">Macrosiphum euphorbiae</name>
    <name type="common">potato aphid</name>
    <dbReference type="NCBI Taxonomy" id="13131"/>
    <lineage>
        <taxon>Eukaryota</taxon>
        <taxon>Metazoa</taxon>
        <taxon>Ecdysozoa</taxon>
        <taxon>Arthropoda</taxon>
        <taxon>Hexapoda</taxon>
        <taxon>Insecta</taxon>
        <taxon>Pterygota</taxon>
        <taxon>Neoptera</taxon>
        <taxon>Paraneoptera</taxon>
        <taxon>Hemiptera</taxon>
        <taxon>Sternorrhyncha</taxon>
        <taxon>Aphidomorpha</taxon>
        <taxon>Aphidoidea</taxon>
        <taxon>Aphididae</taxon>
        <taxon>Macrosiphini</taxon>
        <taxon>Macrosiphum</taxon>
    </lineage>
</organism>
<keyword evidence="2" id="KW-1185">Reference proteome</keyword>
<evidence type="ECO:0000313" key="1">
    <source>
        <dbReference type="EMBL" id="CAI6353255.1"/>
    </source>
</evidence>
<dbReference type="EMBL" id="CARXXK010000002">
    <property type="protein sequence ID" value="CAI6353255.1"/>
    <property type="molecule type" value="Genomic_DNA"/>
</dbReference>
<evidence type="ECO:0000313" key="2">
    <source>
        <dbReference type="Proteomes" id="UP001160148"/>
    </source>
</evidence>
<reference evidence="1 2" key="1">
    <citation type="submission" date="2023-01" db="EMBL/GenBank/DDBJ databases">
        <authorList>
            <person name="Whitehead M."/>
        </authorList>
    </citation>
    <scope>NUCLEOTIDE SEQUENCE [LARGE SCALE GENOMIC DNA]</scope>
</reference>
<protein>
    <submittedName>
        <fullName evidence="1">Uncharacterized protein</fullName>
    </submittedName>
</protein>
<gene>
    <name evidence="1" type="ORF">MEUPH1_LOCUS9396</name>
</gene>
<sequence>MKSAQSMRSMVDSFTYYEPCVLLEKIPIPIWMENKQNNVGLTKLKTEETEEYINGEPNRKKLKTVETEESTNGKQNRKKLKTKDTAEFTNTEPNRKKLKTVETEEFTNGEPNCKKLKTEETAKFTNGEPKLKKLKTEETVEFINGEPNSKKLKTEETELEIPKLILSKNGDIFKSKLKYSKIQPEISHLKKLPDKLNTINEVEPSNKEKCIKINHDKKDKIKEIKESVTHNTLLIGKIKIRNVNTINANFTENNYFGTEKPNVSQSYSPFVFPPLGTKEVTMLCFEQLHKKYFDKKVQDNLAINNNLLFMNMLINMHCISRVNLILSRKDKHVVAQNVHKLAVLYINYFEKLDKMLQTNIIDLTSIFDDSDFEHGFLMIILSLFVGLKMLSSNIFQKSNVLLTKLKKLQWEVIKDQNVDHNKIQTTLESDTFCSCYYKISELIGESSHTDPNLIGCFKLLFIPSVLKITNFNSVIDAIINATDVDKLEGLLEEASNKVRQNSFSLSDTKIENLIALVNKSTQKNINGSHEMAKPSTSGFTTIENTRSTSMQSENTPHIVHARSLRTEEPNMAIIDCKSKVWVVENTSTFNVPEESKDWFKKPIPNQLQKKSTRKKNSESKELKTLYEDYSNTHLTNIHSLSIADRVKLRKTRNNLITATKTTEDSRNKLRSIKSEYMYTPSIVNTRITRSSKLNINCVEPPKKSLKKKHAPNRVKVHRAKNTTTAVPSKPNDLFKIPFSIKNENSSFPQIFFTSIPEQNRVNKNSPLLTSIPTTSIIKHEEVCQDRNCCTKISTNNCIHKNVSSTMKTVNVQHGLNGNKMITKPKELSVKNISKSSSSHNNGV</sequence>